<dbReference type="InterPro" id="IPR023753">
    <property type="entry name" value="FAD/NAD-binding_dom"/>
</dbReference>
<evidence type="ECO:0000256" key="17">
    <source>
        <dbReference type="SAM" id="Phobius"/>
    </source>
</evidence>
<comment type="similarity">
    <text evidence="3">Belongs to the NADH dehydrogenase family.</text>
</comment>
<comment type="subcellular location">
    <subcellularLocation>
        <location evidence="2">Cell inner membrane</location>
        <topology evidence="2">Single-pass membrane protein</topology>
    </subcellularLocation>
</comment>
<evidence type="ECO:0000256" key="13">
    <source>
        <dbReference type="ARBA" id="ARBA00023136"/>
    </source>
</evidence>
<keyword evidence="13 17" id="KW-0472">Membrane</keyword>
<evidence type="ECO:0000256" key="15">
    <source>
        <dbReference type="ARBA" id="ARBA00052097"/>
    </source>
</evidence>
<keyword evidence="9" id="KW-0274">FAD</keyword>
<evidence type="ECO:0000256" key="16">
    <source>
        <dbReference type="SAM" id="MobiDB-lite"/>
    </source>
</evidence>
<evidence type="ECO:0000256" key="11">
    <source>
        <dbReference type="ARBA" id="ARBA00023002"/>
    </source>
</evidence>
<dbReference type="PRINTS" id="PR00411">
    <property type="entry name" value="PNDRDTASEI"/>
</dbReference>
<dbReference type="SUPFAM" id="SSF51905">
    <property type="entry name" value="FAD/NAD(P)-binding domain"/>
    <property type="match status" value="1"/>
</dbReference>
<keyword evidence="5" id="KW-1003">Cell membrane</keyword>
<gene>
    <name evidence="19" type="ORF">R3P94_13245</name>
    <name evidence="20" type="ORF">R3Q15_14450</name>
</gene>
<evidence type="ECO:0000256" key="7">
    <source>
        <dbReference type="ARBA" id="ARBA00022630"/>
    </source>
</evidence>
<dbReference type="EMBL" id="JAWLKH010000015">
    <property type="protein sequence ID" value="MDV6313078.1"/>
    <property type="molecule type" value="Genomic_DNA"/>
</dbReference>
<feature type="region of interest" description="Disordered" evidence="16">
    <location>
        <begin position="460"/>
        <end position="513"/>
    </location>
</feature>
<evidence type="ECO:0000256" key="12">
    <source>
        <dbReference type="ARBA" id="ARBA00023027"/>
    </source>
</evidence>
<reference evidence="20 21" key="1">
    <citation type="submission" date="2023-10" db="EMBL/GenBank/DDBJ databases">
        <title>Development of a sustainable strategy for remediation of hydrocarbon-contaminated territories based on the waste exchange concept.</title>
        <authorList>
            <person name="Krivoruchko A."/>
        </authorList>
    </citation>
    <scope>NUCLEOTIDE SEQUENCE</scope>
    <source>
        <strain evidence="19 21">IEGM 1266</strain>
        <strain evidence="20">IEGM 1279</strain>
    </source>
</reference>
<feature type="transmembrane region" description="Helical" evidence="17">
    <location>
        <begin position="398"/>
        <end position="415"/>
    </location>
</feature>
<keyword evidence="12" id="KW-0520">NAD</keyword>
<dbReference type="AlphaFoldDB" id="A0AAE4R7E7"/>
<keyword evidence="6" id="KW-0997">Cell inner membrane</keyword>
<accession>A0AAE4R7E7</accession>
<dbReference type="InterPro" id="IPR036188">
    <property type="entry name" value="FAD/NAD-bd_sf"/>
</dbReference>
<dbReference type="EC" id="1.6.5.9" evidence="4"/>
<comment type="caution">
    <text evidence="20">The sequence shown here is derived from an EMBL/GenBank/DDBJ whole genome shotgun (WGS) entry which is preliminary data.</text>
</comment>
<sequence>MSSPAVQAPAVAATDRRKVVIIGSGFGGLFAAQRLAKADVDVTLIAKTTHHLFQPMLYQVATGIVAEGEIAPATRVVLRKQKNTSVLMGDVFDIDLEAKTVTSRLLERITVTPYDDLIVAAGADQSYFGNDHFAEYAPGMKTIDHALELRGRILGAFEQAELSHDPAERAKLLTFVVVGAGPTGVELAGQIAEMSDKTLKGAFRNIDPTEARVILLDAAPAVLPPFGPKLGGKAAARLEKMGVEIQLNAMVVDVDYDGLVVKEKDGTTRRIESQCKVWSAGVQASPLGQQLAEQSGVELDRAGRVKVGPDLTIPGHPEVFVVGDMMAVDGVPGVAQGAIQGGRYAADAIKAELKGQTPDQRKPFSYWDKGSMATISRYSAVMQVPIPGFKKPFETEGYFAWLGWLALHLVYLVGFRNRLNTLINWFFAFTTRGRSQLAVTEQQVYARTAIGQLSALEKQAAESNGAGPDAEAAKTDTGTVDSKATDASGSVPTEGKDAAGKDAAGKESEAEAS</sequence>
<evidence type="ECO:0000256" key="3">
    <source>
        <dbReference type="ARBA" id="ARBA00005272"/>
    </source>
</evidence>
<dbReference type="Gene3D" id="3.50.50.100">
    <property type="match status" value="1"/>
</dbReference>
<evidence type="ECO:0000256" key="8">
    <source>
        <dbReference type="ARBA" id="ARBA00022692"/>
    </source>
</evidence>
<dbReference type="Pfam" id="PF07992">
    <property type="entry name" value="Pyr_redox_2"/>
    <property type="match status" value="1"/>
</dbReference>
<dbReference type="GO" id="GO:0050136">
    <property type="term" value="F:NADH dehydrogenase (quinone) (non-electrogenic) activity"/>
    <property type="evidence" value="ECO:0007669"/>
    <property type="project" value="UniProtKB-EC"/>
</dbReference>
<keyword evidence="8 17" id="KW-0812">Transmembrane</keyword>
<evidence type="ECO:0000313" key="21">
    <source>
        <dbReference type="Proteomes" id="UP001185779"/>
    </source>
</evidence>
<keyword evidence="10 17" id="KW-1133">Transmembrane helix</keyword>
<dbReference type="Proteomes" id="UP001185922">
    <property type="component" value="Unassembled WGS sequence"/>
</dbReference>
<dbReference type="EMBL" id="JAWLKI010000013">
    <property type="protein sequence ID" value="MDV6308270.1"/>
    <property type="molecule type" value="Genomic_DNA"/>
</dbReference>
<dbReference type="Proteomes" id="UP001185779">
    <property type="component" value="Unassembled WGS sequence"/>
</dbReference>
<evidence type="ECO:0000256" key="14">
    <source>
        <dbReference type="ARBA" id="ARBA00047599"/>
    </source>
</evidence>
<evidence type="ECO:0000313" key="19">
    <source>
        <dbReference type="EMBL" id="MDV6308270.1"/>
    </source>
</evidence>
<evidence type="ECO:0000256" key="5">
    <source>
        <dbReference type="ARBA" id="ARBA00022475"/>
    </source>
</evidence>
<dbReference type="PRINTS" id="PR00368">
    <property type="entry name" value="FADPNR"/>
</dbReference>
<proteinExistence type="inferred from homology"/>
<keyword evidence="21" id="KW-1185">Reference proteome</keyword>
<keyword evidence="7" id="KW-0285">Flavoprotein</keyword>
<dbReference type="PANTHER" id="PTHR43706:SF47">
    <property type="entry name" value="EXTERNAL NADH-UBIQUINONE OXIDOREDUCTASE 1, MITOCHONDRIAL-RELATED"/>
    <property type="match status" value="1"/>
</dbReference>
<dbReference type="FunFam" id="3.50.50.100:FF:000011">
    <property type="entry name" value="Membrane NADH dehydrogenase"/>
    <property type="match status" value="1"/>
</dbReference>
<comment type="cofactor">
    <cofactor evidence="1">
        <name>FAD</name>
        <dbReference type="ChEBI" id="CHEBI:57692"/>
    </cofactor>
</comment>
<evidence type="ECO:0000256" key="1">
    <source>
        <dbReference type="ARBA" id="ARBA00001974"/>
    </source>
</evidence>
<organism evidence="20 22">
    <name type="scientific">Gordonia amicalis</name>
    <dbReference type="NCBI Taxonomy" id="89053"/>
    <lineage>
        <taxon>Bacteria</taxon>
        <taxon>Bacillati</taxon>
        <taxon>Actinomycetota</taxon>
        <taxon>Actinomycetes</taxon>
        <taxon>Mycobacteriales</taxon>
        <taxon>Gordoniaceae</taxon>
        <taxon>Gordonia</taxon>
    </lineage>
</organism>
<dbReference type="RefSeq" id="WP_024497491.1">
    <property type="nucleotide sequence ID" value="NZ_CP091855.1"/>
</dbReference>
<evidence type="ECO:0000259" key="18">
    <source>
        <dbReference type="Pfam" id="PF07992"/>
    </source>
</evidence>
<keyword evidence="11 20" id="KW-0560">Oxidoreductase</keyword>
<evidence type="ECO:0000256" key="9">
    <source>
        <dbReference type="ARBA" id="ARBA00022827"/>
    </source>
</evidence>
<feature type="compositionally biased region" description="Basic and acidic residues" evidence="16">
    <location>
        <begin position="494"/>
        <end position="513"/>
    </location>
</feature>
<evidence type="ECO:0000256" key="2">
    <source>
        <dbReference type="ARBA" id="ARBA00004377"/>
    </source>
</evidence>
<name>A0AAE4R7E7_9ACTN</name>
<evidence type="ECO:0000256" key="6">
    <source>
        <dbReference type="ARBA" id="ARBA00022519"/>
    </source>
</evidence>
<evidence type="ECO:0000256" key="4">
    <source>
        <dbReference type="ARBA" id="ARBA00012637"/>
    </source>
</evidence>
<dbReference type="InterPro" id="IPR045024">
    <property type="entry name" value="NDH-2"/>
</dbReference>
<dbReference type="GO" id="GO:0005886">
    <property type="term" value="C:plasma membrane"/>
    <property type="evidence" value="ECO:0007669"/>
    <property type="project" value="UniProtKB-SubCell"/>
</dbReference>
<protein>
    <recommendedName>
        <fullName evidence="4">NADH:ubiquinone reductase (non-electrogenic)</fullName>
        <ecNumber evidence="4">1.6.5.9</ecNumber>
    </recommendedName>
</protein>
<comment type="catalytic activity">
    <reaction evidence="14">
        <text>a quinone + NADH + H(+) = a quinol + NAD(+)</text>
        <dbReference type="Rhea" id="RHEA:46160"/>
        <dbReference type="ChEBI" id="CHEBI:15378"/>
        <dbReference type="ChEBI" id="CHEBI:24646"/>
        <dbReference type="ChEBI" id="CHEBI:57540"/>
        <dbReference type="ChEBI" id="CHEBI:57945"/>
        <dbReference type="ChEBI" id="CHEBI:132124"/>
        <dbReference type="EC" id="1.6.5.9"/>
    </reaction>
</comment>
<comment type="catalytic activity">
    <reaction evidence="15">
        <text>a menaquinone + NADH + H(+) = a menaquinol + NAD(+)</text>
        <dbReference type="Rhea" id="RHEA:29235"/>
        <dbReference type="Rhea" id="RHEA-COMP:9537"/>
        <dbReference type="Rhea" id="RHEA-COMP:9539"/>
        <dbReference type="ChEBI" id="CHEBI:15378"/>
        <dbReference type="ChEBI" id="CHEBI:16374"/>
        <dbReference type="ChEBI" id="CHEBI:18151"/>
        <dbReference type="ChEBI" id="CHEBI:57540"/>
        <dbReference type="ChEBI" id="CHEBI:57945"/>
    </reaction>
</comment>
<dbReference type="GeneID" id="77172573"/>
<dbReference type="PANTHER" id="PTHR43706">
    <property type="entry name" value="NADH DEHYDROGENASE"/>
    <property type="match status" value="1"/>
</dbReference>
<evidence type="ECO:0000313" key="22">
    <source>
        <dbReference type="Proteomes" id="UP001185922"/>
    </source>
</evidence>
<evidence type="ECO:0000256" key="10">
    <source>
        <dbReference type="ARBA" id="ARBA00022989"/>
    </source>
</evidence>
<feature type="compositionally biased region" description="Polar residues" evidence="16">
    <location>
        <begin position="476"/>
        <end position="491"/>
    </location>
</feature>
<feature type="domain" description="FAD/NAD(P)-binding" evidence="18">
    <location>
        <begin position="18"/>
        <end position="342"/>
    </location>
</feature>
<evidence type="ECO:0000313" key="20">
    <source>
        <dbReference type="EMBL" id="MDV6313078.1"/>
    </source>
</evidence>